<evidence type="ECO:0000256" key="4">
    <source>
        <dbReference type="ARBA" id="ARBA00022496"/>
    </source>
</evidence>
<accession>A0ABV7XCN5</accession>
<evidence type="ECO:0000256" key="12">
    <source>
        <dbReference type="PROSITE-ProRule" id="PRU01360"/>
    </source>
</evidence>
<keyword evidence="2 12" id="KW-0813">Transport</keyword>
<keyword evidence="10 12" id="KW-0472">Membrane</keyword>
<gene>
    <name evidence="17" type="ORF">ACFOMD_10490</name>
</gene>
<evidence type="ECO:0000256" key="5">
    <source>
        <dbReference type="ARBA" id="ARBA00022692"/>
    </source>
</evidence>
<dbReference type="Proteomes" id="UP001595615">
    <property type="component" value="Unassembled WGS sequence"/>
</dbReference>
<keyword evidence="17" id="KW-0675">Receptor</keyword>
<comment type="caution">
    <text evidence="17">The sequence shown here is derived from an EMBL/GenBank/DDBJ whole genome shotgun (WGS) entry which is preliminary data.</text>
</comment>
<dbReference type="InterPro" id="IPR036942">
    <property type="entry name" value="Beta-barrel_TonB_sf"/>
</dbReference>
<keyword evidence="4" id="KW-0410">Iron transport</keyword>
<dbReference type="PROSITE" id="PS52016">
    <property type="entry name" value="TONB_DEPENDENT_REC_3"/>
    <property type="match status" value="1"/>
</dbReference>
<proteinExistence type="inferred from homology"/>
<evidence type="ECO:0000259" key="15">
    <source>
        <dbReference type="Pfam" id="PF00593"/>
    </source>
</evidence>
<comment type="subcellular location">
    <subcellularLocation>
        <location evidence="1 12">Cell outer membrane</location>
        <topology evidence="1 12">Multi-pass membrane protein</topology>
    </subcellularLocation>
</comment>
<evidence type="ECO:0000256" key="8">
    <source>
        <dbReference type="ARBA" id="ARBA00023065"/>
    </source>
</evidence>
<dbReference type="EMBL" id="JBHRXV010000009">
    <property type="protein sequence ID" value="MFC3713002.1"/>
    <property type="molecule type" value="Genomic_DNA"/>
</dbReference>
<evidence type="ECO:0000256" key="6">
    <source>
        <dbReference type="ARBA" id="ARBA00022729"/>
    </source>
</evidence>
<evidence type="ECO:0000256" key="3">
    <source>
        <dbReference type="ARBA" id="ARBA00022452"/>
    </source>
</evidence>
<keyword evidence="9 13" id="KW-0798">TonB box</keyword>
<protein>
    <submittedName>
        <fullName evidence="17">TonB-dependent receptor</fullName>
    </submittedName>
</protein>
<dbReference type="PANTHER" id="PTHR32552:SF89">
    <property type="entry name" value="CATECHOLATE SIDEROPHORE RECEPTOR FIU"/>
    <property type="match status" value="1"/>
</dbReference>
<reference evidence="18" key="1">
    <citation type="journal article" date="2019" name="Int. J. Syst. Evol. Microbiol.">
        <title>The Global Catalogue of Microorganisms (GCM) 10K type strain sequencing project: providing services to taxonomists for standard genome sequencing and annotation.</title>
        <authorList>
            <consortium name="The Broad Institute Genomics Platform"/>
            <consortium name="The Broad Institute Genome Sequencing Center for Infectious Disease"/>
            <person name="Wu L."/>
            <person name="Ma J."/>
        </authorList>
    </citation>
    <scope>NUCLEOTIDE SEQUENCE [LARGE SCALE GENOMIC DNA]</scope>
    <source>
        <strain evidence="18">KCTC 42644</strain>
    </source>
</reference>
<feature type="domain" description="TonB-dependent receptor-like beta-barrel" evidence="15">
    <location>
        <begin position="264"/>
        <end position="747"/>
    </location>
</feature>
<dbReference type="Gene3D" id="2.40.170.20">
    <property type="entry name" value="TonB-dependent receptor, beta-barrel domain"/>
    <property type="match status" value="1"/>
</dbReference>
<keyword evidence="6 14" id="KW-0732">Signal</keyword>
<comment type="similarity">
    <text evidence="12 13">Belongs to the TonB-dependent receptor family.</text>
</comment>
<keyword evidence="5 12" id="KW-0812">Transmembrane</keyword>
<dbReference type="InterPro" id="IPR000531">
    <property type="entry name" value="Beta-barrel_TonB"/>
</dbReference>
<name>A0ABV7XCN5_9SPHN</name>
<evidence type="ECO:0000256" key="13">
    <source>
        <dbReference type="RuleBase" id="RU003357"/>
    </source>
</evidence>
<dbReference type="InterPro" id="IPR037066">
    <property type="entry name" value="Plug_dom_sf"/>
</dbReference>
<feature type="signal peptide" evidence="14">
    <location>
        <begin position="1"/>
        <end position="36"/>
    </location>
</feature>
<evidence type="ECO:0000256" key="7">
    <source>
        <dbReference type="ARBA" id="ARBA00023004"/>
    </source>
</evidence>
<dbReference type="InterPro" id="IPR039426">
    <property type="entry name" value="TonB-dep_rcpt-like"/>
</dbReference>
<evidence type="ECO:0000313" key="17">
    <source>
        <dbReference type="EMBL" id="MFC3713002.1"/>
    </source>
</evidence>
<feature type="chain" id="PRO_5045573405" evidence="14">
    <location>
        <begin position="37"/>
        <end position="779"/>
    </location>
</feature>
<dbReference type="Pfam" id="PF07715">
    <property type="entry name" value="Plug"/>
    <property type="match status" value="1"/>
</dbReference>
<keyword evidence="8" id="KW-0406">Ion transport</keyword>
<evidence type="ECO:0000256" key="14">
    <source>
        <dbReference type="SAM" id="SignalP"/>
    </source>
</evidence>
<keyword evidence="18" id="KW-1185">Reference proteome</keyword>
<keyword evidence="11 12" id="KW-0998">Cell outer membrane</keyword>
<evidence type="ECO:0000256" key="9">
    <source>
        <dbReference type="ARBA" id="ARBA00023077"/>
    </source>
</evidence>
<keyword evidence="7" id="KW-0408">Iron</keyword>
<organism evidence="17 18">
    <name type="scientific">Sphingoaurantiacus capsulatus</name>
    <dbReference type="NCBI Taxonomy" id="1771310"/>
    <lineage>
        <taxon>Bacteria</taxon>
        <taxon>Pseudomonadati</taxon>
        <taxon>Pseudomonadota</taxon>
        <taxon>Alphaproteobacteria</taxon>
        <taxon>Sphingomonadales</taxon>
        <taxon>Sphingosinicellaceae</taxon>
        <taxon>Sphingoaurantiacus</taxon>
    </lineage>
</organism>
<evidence type="ECO:0000313" key="18">
    <source>
        <dbReference type="Proteomes" id="UP001595615"/>
    </source>
</evidence>
<evidence type="ECO:0000256" key="11">
    <source>
        <dbReference type="ARBA" id="ARBA00023237"/>
    </source>
</evidence>
<dbReference type="Pfam" id="PF00593">
    <property type="entry name" value="TonB_dep_Rec_b-barrel"/>
    <property type="match status" value="1"/>
</dbReference>
<evidence type="ECO:0000256" key="10">
    <source>
        <dbReference type="ARBA" id="ARBA00023136"/>
    </source>
</evidence>
<dbReference type="CDD" id="cd01347">
    <property type="entry name" value="ligand_gated_channel"/>
    <property type="match status" value="1"/>
</dbReference>
<feature type="domain" description="TonB-dependent receptor plug" evidence="16">
    <location>
        <begin position="76"/>
        <end position="174"/>
    </location>
</feature>
<keyword evidence="3 12" id="KW-1134">Transmembrane beta strand</keyword>
<dbReference type="SUPFAM" id="SSF56935">
    <property type="entry name" value="Porins"/>
    <property type="match status" value="1"/>
</dbReference>
<evidence type="ECO:0000256" key="1">
    <source>
        <dbReference type="ARBA" id="ARBA00004571"/>
    </source>
</evidence>
<sequence>MSTQPSATRAIRNPTLTSPSALLALGCLIAAAPAAAQDSGTADTPTRLGGVTVTDTAIDDSYNRGEVSSDKGTAPLLDTPQTISVIPQEVIRDRGARTLADVLRNTPGISFDAGENGFGTSTNNFTLRGFDTSGSVFIDNSRDSGSYARDVFNVESVEVVKGAAADNGRGSAGGYVNINTKKPTLDPFIAADLSYGFDQYDSKSRKRGSVDINQPISDSAAIRVNAVIEDSGVAGRELARNKLWGLAPSVAFGVGTGFRATLSWEHLERDDRPDWGVPGATVRKTSFDPSAAYNPLTAGAPRDGFYGLASDFDDATADALLGRLEYDLSEGVTLSNQTRWTRVDRTSRFTSPTGFTPATLAVPTGVAFYDRRNKTISNTTNLAASVDLGGITHRISAGLELTNEKSSAPRFGAAVPAPGSTPLFNPNPNRVAGAPFVVTETANVDVDTIAFYFYDTIELSEQFEVTAGIRGENYKVDIDSLTAAGVPTGAAGAFSREKFSWNSKIGLVYKPVETGSVYASFGTSALPPGSFLSNPDISRTGDNAFPGFVPNARPSRSENYEVGVKWDFLGGALSTNAALFRTERSSVPVVGRRTGQTVDTLQGYHKQVVQGLELSATGQVTEAWNIFGGMLIMDSERQISAALDAARRLGNSGAGDYGTATRTDGDRLAFTPNFSATLWTSYELPFGLTVGAGLQHSGSRFLGRPDDALRIIPNSRYGKLPSYTVVNTLLSYPVTENIDLRLNIDNVFNKKYALTTNWNGSRASLGAPRSWLLSAGFRF</sequence>
<evidence type="ECO:0000256" key="2">
    <source>
        <dbReference type="ARBA" id="ARBA00022448"/>
    </source>
</evidence>
<dbReference type="Gene3D" id="2.170.130.10">
    <property type="entry name" value="TonB-dependent receptor, plug domain"/>
    <property type="match status" value="1"/>
</dbReference>
<dbReference type="PANTHER" id="PTHR32552">
    <property type="entry name" value="FERRICHROME IRON RECEPTOR-RELATED"/>
    <property type="match status" value="1"/>
</dbReference>
<evidence type="ECO:0000259" key="16">
    <source>
        <dbReference type="Pfam" id="PF07715"/>
    </source>
</evidence>
<dbReference type="InterPro" id="IPR012910">
    <property type="entry name" value="Plug_dom"/>
</dbReference>
<dbReference type="RefSeq" id="WP_380860982.1">
    <property type="nucleotide sequence ID" value="NZ_JBHRXV010000009.1"/>
</dbReference>